<evidence type="ECO:0000313" key="2">
    <source>
        <dbReference type="EnsemblPlants" id="QL02p088449:mrna:CDS:2"/>
    </source>
</evidence>
<dbReference type="Proteomes" id="UP000594261">
    <property type="component" value="Chromosome 2"/>
</dbReference>
<dbReference type="InterPro" id="IPR026960">
    <property type="entry name" value="RVT-Znf"/>
</dbReference>
<evidence type="ECO:0000313" key="3">
    <source>
        <dbReference type="Proteomes" id="UP000594261"/>
    </source>
</evidence>
<keyword evidence="3" id="KW-1185">Reference proteome</keyword>
<dbReference type="Pfam" id="PF13966">
    <property type="entry name" value="zf-RVT"/>
    <property type="match status" value="1"/>
</dbReference>
<dbReference type="InParanoid" id="A0A7N2L0D2"/>
<dbReference type="Gramene" id="QL02p088449:mrna">
    <property type="protein sequence ID" value="QL02p088449:mrna:CDS:2"/>
    <property type="gene ID" value="QL02p088449"/>
</dbReference>
<reference evidence="2" key="2">
    <citation type="submission" date="2021-01" db="UniProtKB">
        <authorList>
            <consortium name="EnsemblPlants"/>
        </authorList>
    </citation>
    <scope>IDENTIFICATION</scope>
</reference>
<dbReference type="EnsemblPlants" id="QL02p088449:mrna">
    <property type="protein sequence ID" value="QL02p088449:mrna:CDS:2"/>
    <property type="gene ID" value="QL02p088449"/>
</dbReference>
<accession>A0A7N2L0D2</accession>
<reference evidence="3" key="1">
    <citation type="journal article" date="2016" name="G3 (Bethesda)">
        <title>First Draft Assembly and Annotation of the Genome of a California Endemic Oak Quercus lobata Nee (Fagaceae).</title>
        <authorList>
            <person name="Sork V.L."/>
            <person name="Fitz-Gibbon S.T."/>
            <person name="Puiu D."/>
            <person name="Crepeau M."/>
            <person name="Gugger P.F."/>
            <person name="Sherman R."/>
            <person name="Stevens K."/>
            <person name="Langley C.H."/>
            <person name="Pellegrini M."/>
            <person name="Salzberg S.L."/>
        </authorList>
    </citation>
    <scope>NUCLEOTIDE SEQUENCE [LARGE SCALE GENOMIC DNA]</scope>
    <source>
        <strain evidence="3">cv. SW786</strain>
    </source>
</reference>
<proteinExistence type="predicted"/>
<sequence length="188" mass="21968">MDAELGNNPSYVWRSLLAARDIITKGSLWRVGDGRYIEVLTHKWLSHKPIFLGENQPSLHVSDLIDGITMQWDREKVFDLFANQTQMEILAIPLSWTNLGDTLVWKENFAIIFTMKTAYQVALRLKERSQIKHSRASSDRATWKKIWALNVPPKVRMFVWRACSNIMPTRENLHRKKVKVDPWCEICC</sequence>
<protein>
    <recommendedName>
        <fullName evidence="1">Reverse transcriptase zinc-binding domain-containing protein</fullName>
    </recommendedName>
</protein>
<dbReference type="AlphaFoldDB" id="A0A7N2L0D2"/>
<name>A0A7N2L0D2_QUELO</name>
<feature type="domain" description="Reverse transcriptase zinc-binding" evidence="1">
    <location>
        <begin position="113"/>
        <end position="187"/>
    </location>
</feature>
<organism evidence="2 3">
    <name type="scientific">Quercus lobata</name>
    <name type="common">Valley oak</name>
    <dbReference type="NCBI Taxonomy" id="97700"/>
    <lineage>
        <taxon>Eukaryota</taxon>
        <taxon>Viridiplantae</taxon>
        <taxon>Streptophyta</taxon>
        <taxon>Embryophyta</taxon>
        <taxon>Tracheophyta</taxon>
        <taxon>Spermatophyta</taxon>
        <taxon>Magnoliopsida</taxon>
        <taxon>eudicotyledons</taxon>
        <taxon>Gunneridae</taxon>
        <taxon>Pentapetalae</taxon>
        <taxon>rosids</taxon>
        <taxon>fabids</taxon>
        <taxon>Fagales</taxon>
        <taxon>Fagaceae</taxon>
        <taxon>Quercus</taxon>
    </lineage>
</organism>
<evidence type="ECO:0000259" key="1">
    <source>
        <dbReference type="Pfam" id="PF13966"/>
    </source>
</evidence>